<keyword evidence="7" id="KW-1133">Transmembrane helix</keyword>
<evidence type="ECO:0000256" key="7">
    <source>
        <dbReference type="SAM" id="Phobius"/>
    </source>
</evidence>
<dbReference type="PROSITE" id="PS50111">
    <property type="entry name" value="CHEMOTAXIS_TRANSDUC_2"/>
    <property type="match status" value="1"/>
</dbReference>
<feature type="transmembrane region" description="Helical" evidence="7">
    <location>
        <begin position="196"/>
        <end position="215"/>
    </location>
</feature>
<dbReference type="GO" id="GO:0005886">
    <property type="term" value="C:plasma membrane"/>
    <property type="evidence" value="ECO:0007669"/>
    <property type="project" value="UniProtKB-SubCell"/>
</dbReference>
<comment type="caution">
    <text evidence="10">The sequence shown here is derived from an EMBL/GenBank/DDBJ whole genome shotgun (WGS) entry which is preliminary data.</text>
</comment>
<dbReference type="AlphaFoldDB" id="A0A934MP11"/>
<feature type="transmembrane region" description="Helical" evidence="7">
    <location>
        <begin position="6"/>
        <end position="28"/>
    </location>
</feature>
<protein>
    <submittedName>
        <fullName evidence="10">HAMP domain-containing protein</fullName>
    </submittedName>
</protein>
<name>A0A934MP11_9BACL</name>
<dbReference type="InterPro" id="IPR004089">
    <property type="entry name" value="MCPsignal_dom"/>
</dbReference>
<keyword evidence="4 6" id="KW-0807">Transducer</keyword>
<accession>A0A934MP11</accession>
<keyword evidence="3 7" id="KW-0472">Membrane</keyword>
<sequence length="573" mass="61813">MKSLHLRIMLIFSILIVISGSVLGYSIYTSSKRLITQSIEEQARSIAEYAVGQINIAQYMKITPETGETPYYTELRLKFNELREANNLKFLYTMASRGEGEQQQYYYVVDGQPLDDPEGVTSQLGQVETTYNSYLIKAFSDRQSSVGGLTRDNAYGSLITAFIPIFAPDGGFVGVLGADFDASSVFKQLQINQRNMLILAAGILLGAIVASYFLARMIVSPVLRLTRNMNAIEQGDLTAAIEVRGRDEISRLTLAFRSMVEVLRTMIEAMRGGSGKLRQSVLELAHSAETTNASSEQITLNLKEAAANAEAQAKYSSETARAIGEVGSGMERIADTLANIADASRETAETSRTGNSLIQEAVNKMEAIGRSAQVASSDMERLAARTHEVGEIVGVIREIAGQTSLLALNASIEAARAGEHGQGFTVVASQVRKLAVQSEGAASRISELILAMTEDTARAVGGVREETVQIEDGLSAVQKAGGAFSHILDKVEQVAEEIQDLSAVSEEVSAGTEQVVASAAEMESLSSHTSNYFNGIADAAVKQLAAVKQMKTSTERLEEMSAELEQLAKQFKL</sequence>
<evidence type="ECO:0000313" key="11">
    <source>
        <dbReference type="Proteomes" id="UP000640274"/>
    </source>
</evidence>
<comment type="similarity">
    <text evidence="5">Belongs to the methyl-accepting chemotaxis (MCP) protein family.</text>
</comment>
<evidence type="ECO:0000259" key="9">
    <source>
        <dbReference type="PROSITE" id="PS50885"/>
    </source>
</evidence>
<dbReference type="EMBL" id="JAELUP010000007">
    <property type="protein sequence ID" value="MBJ6360398.1"/>
    <property type="molecule type" value="Genomic_DNA"/>
</dbReference>
<keyword evidence="11" id="KW-1185">Reference proteome</keyword>
<dbReference type="Pfam" id="PF00672">
    <property type="entry name" value="HAMP"/>
    <property type="match status" value="1"/>
</dbReference>
<evidence type="ECO:0000256" key="1">
    <source>
        <dbReference type="ARBA" id="ARBA00004236"/>
    </source>
</evidence>
<evidence type="ECO:0000256" key="2">
    <source>
        <dbReference type="ARBA" id="ARBA00022475"/>
    </source>
</evidence>
<dbReference type="PANTHER" id="PTHR32089">
    <property type="entry name" value="METHYL-ACCEPTING CHEMOTAXIS PROTEIN MCPB"/>
    <property type="match status" value="1"/>
</dbReference>
<dbReference type="GO" id="GO:0007165">
    <property type="term" value="P:signal transduction"/>
    <property type="evidence" value="ECO:0007669"/>
    <property type="project" value="UniProtKB-KW"/>
</dbReference>
<evidence type="ECO:0000256" key="3">
    <source>
        <dbReference type="ARBA" id="ARBA00023136"/>
    </source>
</evidence>
<dbReference type="CDD" id="cd18773">
    <property type="entry name" value="PDC1_HK_sensor"/>
    <property type="match status" value="1"/>
</dbReference>
<dbReference type="PROSITE" id="PS50885">
    <property type="entry name" value="HAMP"/>
    <property type="match status" value="1"/>
</dbReference>
<dbReference type="SMART" id="SM00283">
    <property type="entry name" value="MA"/>
    <property type="match status" value="1"/>
</dbReference>
<evidence type="ECO:0000313" key="10">
    <source>
        <dbReference type="EMBL" id="MBJ6360398.1"/>
    </source>
</evidence>
<evidence type="ECO:0000256" key="5">
    <source>
        <dbReference type="ARBA" id="ARBA00029447"/>
    </source>
</evidence>
<proteinExistence type="inferred from homology"/>
<dbReference type="InterPro" id="IPR003660">
    <property type="entry name" value="HAMP_dom"/>
</dbReference>
<comment type="subcellular location">
    <subcellularLocation>
        <location evidence="1">Cell membrane</location>
    </subcellularLocation>
</comment>
<reference evidence="10" key="1">
    <citation type="submission" date="2020-12" db="EMBL/GenBank/DDBJ databases">
        <authorList>
            <person name="Huq M.A."/>
        </authorList>
    </citation>
    <scope>NUCLEOTIDE SEQUENCE</scope>
    <source>
        <strain evidence="10">MAHUQ-46</strain>
    </source>
</reference>
<dbReference type="CDD" id="cd11386">
    <property type="entry name" value="MCP_signal"/>
    <property type="match status" value="1"/>
</dbReference>
<dbReference type="Proteomes" id="UP000640274">
    <property type="component" value="Unassembled WGS sequence"/>
</dbReference>
<evidence type="ECO:0000256" key="6">
    <source>
        <dbReference type="PROSITE-ProRule" id="PRU00284"/>
    </source>
</evidence>
<dbReference type="CDD" id="cd06225">
    <property type="entry name" value="HAMP"/>
    <property type="match status" value="1"/>
</dbReference>
<dbReference type="RefSeq" id="WP_199017922.1">
    <property type="nucleotide sequence ID" value="NZ_JAELUP010000007.1"/>
</dbReference>
<dbReference type="SMART" id="SM00304">
    <property type="entry name" value="HAMP"/>
    <property type="match status" value="1"/>
</dbReference>
<keyword evidence="2" id="KW-1003">Cell membrane</keyword>
<evidence type="ECO:0000259" key="8">
    <source>
        <dbReference type="PROSITE" id="PS50111"/>
    </source>
</evidence>
<evidence type="ECO:0000256" key="4">
    <source>
        <dbReference type="ARBA" id="ARBA00023224"/>
    </source>
</evidence>
<dbReference type="Gene3D" id="6.10.340.10">
    <property type="match status" value="1"/>
</dbReference>
<dbReference type="SUPFAM" id="SSF58104">
    <property type="entry name" value="Methyl-accepting chemotaxis protein (MCP) signaling domain"/>
    <property type="match status" value="1"/>
</dbReference>
<feature type="domain" description="HAMP" evidence="9">
    <location>
        <begin position="216"/>
        <end position="268"/>
    </location>
</feature>
<feature type="domain" description="Methyl-accepting transducer" evidence="8">
    <location>
        <begin position="287"/>
        <end position="523"/>
    </location>
</feature>
<dbReference type="Gene3D" id="1.10.287.950">
    <property type="entry name" value="Methyl-accepting chemotaxis protein"/>
    <property type="match status" value="1"/>
</dbReference>
<gene>
    <name evidence="10" type="ORF">JFN88_03555</name>
</gene>
<dbReference type="Pfam" id="PF00015">
    <property type="entry name" value="MCPsignal"/>
    <property type="match status" value="1"/>
</dbReference>
<keyword evidence="7" id="KW-0812">Transmembrane</keyword>
<dbReference type="PANTHER" id="PTHR32089:SF112">
    <property type="entry name" value="LYSOZYME-LIKE PROTEIN-RELATED"/>
    <property type="match status" value="1"/>
</dbReference>
<organism evidence="10 11">
    <name type="scientific">Paenibacillus roseus</name>
    <dbReference type="NCBI Taxonomy" id="2798579"/>
    <lineage>
        <taxon>Bacteria</taxon>
        <taxon>Bacillati</taxon>
        <taxon>Bacillota</taxon>
        <taxon>Bacilli</taxon>
        <taxon>Bacillales</taxon>
        <taxon>Paenibacillaceae</taxon>
        <taxon>Paenibacillus</taxon>
    </lineage>
</organism>